<evidence type="ECO:0000256" key="3">
    <source>
        <dbReference type="ARBA" id="ARBA00023052"/>
    </source>
</evidence>
<gene>
    <name evidence="6" type="primary">pdhA</name>
    <name evidence="6" type="ORF">GCM10025789_00480</name>
</gene>
<dbReference type="Pfam" id="PF00676">
    <property type="entry name" value="E1_dh"/>
    <property type="match status" value="1"/>
</dbReference>
<evidence type="ECO:0000256" key="2">
    <source>
        <dbReference type="ARBA" id="ARBA00023002"/>
    </source>
</evidence>
<dbReference type="SUPFAM" id="SSF52518">
    <property type="entry name" value="Thiamin diphosphate-binding fold (THDP-binding)"/>
    <property type="match status" value="1"/>
</dbReference>
<proteinExistence type="predicted"/>
<keyword evidence="2" id="KW-0560">Oxidoreductase</keyword>
<evidence type="ECO:0000313" key="6">
    <source>
        <dbReference type="EMBL" id="GAA4888164.1"/>
    </source>
</evidence>
<name>A0ABP9EVX9_9ACTN</name>
<evidence type="ECO:0000259" key="5">
    <source>
        <dbReference type="Pfam" id="PF00676"/>
    </source>
</evidence>
<comment type="caution">
    <text evidence="6">The sequence shown here is derived from an EMBL/GenBank/DDBJ whole genome shotgun (WGS) entry which is preliminary data.</text>
</comment>
<feature type="region of interest" description="Disordered" evidence="4">
    <location>
        <begin position="347"/>
        <end position="378"/>
    </location>
</feature>
<dbReference type="Proteomes" id="UP001501521">
    <property type="component" value="Unassembled WGS sequence"/>
</dbReference>
<keyword evidence="6" id="KW-0670">Pyruvate</keyword>
<evidence type="ECO:0000313" key="7">
    <source>
        <dbReference type="Proteomes" id="UP001501521"/>
    </source>
</evidence>
<dbReference type="CDD" id="cd02000">
    <property type="entry name" value="TPP_E1_PDC_ADC_BCADC"/>
    <property type="match status" value="1"/>
</dbReference>
<feature type="domain" description="Dehydrogenase E1 component" evidence="5">
    <location>
        <begin position="39"/>
        <end position="314"/>
    </location>
</feature>
<keyword evidence="7" id="KW-1185">Reference proteome</keyword>
<dbReference type="PANTHER" id="PTHR43380:SF1">
    <property type="entry name" value="2-OXOISOVALERATE DEHYDROGENASE SUBUNIT ALPHA, MITOCHONDRIAL"/>
    <property type="match status" value="1"/>
</dbReference>
<dbReference type="InterPro" id="IPR050771">
    <property type="entry name" value="Alpha-ketoacid_DH_E1_comp"/>
</dbReference>
<dbReference type="InterPro" id="IPR001017">
    <property type="entry name" value="DH_E1"/>
</dbReference>
<evidence type="ECO:0000256" key="4">
    <source>
        <dbReference type="SAM" id="MobiDB-lite"/>
    </source>
</evidence>
<dbReference type="RefSeq" id="WP_345577231.1">
    <property type="nucleotide sequence ID" value="NZ_BAABLV010000001.1"/>
</dbReference>
<dbReference type="NCBIfam" id="TIGR03181">
    <property type="entry name" value="PDH_E1_alph_x"/>
    <property type="match status" value="1"/>
</dbReference>
<keyword evidence="3" id="KW-0786">Thiamine pyrophosphate</keyword>
<reference evidence="7" key="1">
    <citation type="journal article" date="2019" name="Int. J. Syst. Evol. Microbiol.">
        <title>The Global Catalogue of Microorganisms (GCM) 10K type strain sequencing project: providing services to taxonomists for standard genome sequencing and annotation.</title>
        <authorList>
            <consortium name="The Broad Institute Genomics Platform"/>
            <consortium name="The Broad Institute Genome Sequencing Center for Infectious Disease"/>
            <person name="Wu L."/>
            <person name="Ma J."/>
        </authorList>
    </citation>
    <scope>NUCLEOTIDE SEQUENCE [LARGE SCALE GENOMIC DNA]</scope>
    <source>
        <strain evidence="7">JCM 19125</strain>
    </source>
</reference>
<dbReference type="InterPro" id="IPR029061">
    <property type="entry name" value="THDP-binding"/>
</dbReference>
<evidence type="ECO:0000256" key="1">
    <source>
        <dbReference type="ARBA" id="ARBA00001964"/>
    </source>
</evidence>
<sequence length="378" mass="41843">MRGQSHEMVQLLTPDGQRIDNDDFEFTGTTEDLVGYLRDMILARRFDAEATALQRHGELGMWPPLLGQEAAQVGSAHAVRPADVVFPSYREHAVAMVLGVPLTNFIGLFRGIDHGNWGNLEKFKNYQIVIGCQTLQATGYAMGLQFDGVVGPDVEDPAAVIVYHGDGASSQGDVNEAYVFAASYNAPVVFFCQNNQWAISEPIALQSRIPLYERARGFGFPGVQVDGNDVLAVKAVTDWALDRARHGEGPTFIEAFTYRMGAHTTSDDPTKYRTGAEEEEWRGRDPISRLTTYLRNEGAIDDAWQARMDEEARQLGVEVRASIPKLESVTMDRLFETVYAEPSVALEAQRREYNDYASDGEDEPGSLSGESHEPSKGR</sequence>
<comment type="cofactor">
    <cofactor evidence="1">
        <name>thiamine diphosphate</name>
        <dbReference type="ChEBI" id="CHEBI:58937"/>
    </cofactor>
</comment>
<dbReference type="EMBL" id="BAABLV010000001">
    <property type="protein sequence ID" value="GAA4888164.1"/>
    <property type="molecule type" value="Genomic_DNA"/>
</dbReference>
<dbReference type="Gene3D" id="3.40.50.970">
    <property type="match status" value="1"/>
</dbReference>
<dbReference type="PANTHER" id="PTHR43380">
    <property type="entry name" value="2-OXOISOVALERATE DEHYDROGENASE SUBUNIT ALPHA, MITOCHONDRIAL"/>
    <property type="match status" value="1"/>
</dbReference>
<organism evidence="6 7">
    <name type="scientific">Tessaracoccus lubricantis</name>
    <dbReference type="NCBI Taxonomy" id="545543"/>
    <lineage>
        <taxon>Bacteria</taxon>
        <taxon>Bacillati</taxon>
        <taxon>Actinomycetota</taxon>
        <taxon>Actinomycetes</taxon>
        <taxon>Propionibacteriales</taxon>
        <taxon>Propionibacteriaceae</taxon>
        <taxon>Tessaracoccus</taxon>
    </lineage>
</organism>
<dbReference type="InterPro" id="IPR017596">
    <property type="entry name" value="PdhA/BkdA"/>
</dbReference>
<protein>
    <submittedName>
        <fullName evidence="6">Pyruvate dehydrogenase (Acetyl-transferring) E1 component subunit alpha</fullName>
    </submittedName>
</protein>
<accession>A0ABP9EVX9</accession>